<name>A0A9P6PRV8_9FUNG</name>
<keyword evidence="3" id="KW-1185">Reference proteome</keyword>
<dbReference type="OrthoDB" id="2406149at2759"/>
<evidence type="ECO:0000256" key="1">
    <source>
        <dbReference type="SAM" id="MobiDB-lite"/>
    </source>
</evidence>
<dbReference type="EMBL" id="JAAAJA010000532">
    <property type="protein sequence ID" value="KAG0252254.1"/>
    <property type="molecule type" value="Genomic_DNA"/>
</dbReference>
<proteinExistence type="predicted"/>
<sequence length="131" mass="13867">MNNMNNNPNSHPTGPVGATGSITDTIKTYVNNAFEQAKVLGHKAQEQLYAMANTGAHPQDGTHPNQQSDAYPGSHATSQSDTMGGNLNNRDNNAFADLHKFSAESDQHNQATNAGYNAASNACYKSSQSGL</sequence>
<reference evidence="2" key="1">
    <citation type="journal article" date="2020" name="Fungal Divers.">
        <title>Resolving the Mortierellaceae phylogeny through synthesis of multi-gene phylogenetics and phylogenomics.</title>
        <authorList>
            <person name="Vandepol N."/>
            <person name="Liber J."/>
            <person name="Desiro A."/>
            <person name="Na H."/>
            <person name="Kennedy M."/>
            <person name="Barry K."/>
            <person name="Grigoriev I.V."/>
            <person name="Miller A.N."/>
            <person name="O'Donnell K."/>
            <person name="Stajich J.E."/>
            <person name="Bonito G."/>
        </authorList>
    </citation>
    <scope>NUCLEOTIDE SEQUENCE</scope>
    <source>
        <strain evidence="2">KOD948</strain>
    </source>
</reference>
<accession>A0A9P6PRV8</accession>
<dbReference type="AlphaFoldDB" id="A0A9P6PRV8"/>
<dbReference type="Proteomes" id="UP000726737">
    <property type="component" value="Unassembled WGS sequence"/>
</dbReference>
<evidence type="ECO:0000313" key="3">
    <source>
        <dbReference type="Proteomes" id="UP000726737"/>
    </source>
</evidence>
<evidence type="ECO:0000313" key="2">
    <source>
        <dbReference type="EMBL" id="KAG0252254.1"/>
    </source>
</evidence>
<gene>
    <name evidence="2" type="ORF">BG011_007091</name>
</gene>
<comment type="caution">
    <text evidence="2">The sequence shown here is derived from an EMBL/GenBank/DDBJ whole genome shotgun (WGS) entry which is preliminary data.</text>
</comment>
<organism evidence="2 3">
    <name type="scientific">Mortierella polycephala</name>
    <dbReference type="NCBI Taxonomy" id="41804"/>
    <lineage>
        <taxon>Eukaryota</taxon>
        <taxon>Fungi</taxon>
        <taxon>Fungi incertae sedis</taxon>
        <taxon>Mucoromycota</taxon>
        <taxon>Mortierellomycotina</taxon>
        <taxon>Mortierellomycetes</taxon>
        <taxon>Mortierellales</taxon>
        <taxon>Mortierellaceae</taxon>
        <taxon>Mortierella</taxon>
    </lineage>
</organism>
<feature type="compositionally biased region" description="Basic and acidic residues" evidence="1">
    <location>
        <begin position="97"/>
        <end position="107"/>
    </location>
</feature>
<feature type="compositionally biased region" description="Polar residues" evidence="1">
    <location>
        <begin position="62"/>
        <end position="92"/>
    </location>
</feature>
<feature type="region of interest" description="Disordered" evidence="1">
    <location>
        <begin position="50"/>
        <end position="109"/>
    </location>
</feature>
<protein>
    <submittedName>
        <fullName evidence="2">Uncharacterized protein</fullName>
    </submittedName>
</protein>